<evidence type="ECO:0000313" key="3">
    <source>
        <dbReference type="Proteomes" id="UP001139354"/>
    </source>
</evidence>
<evidence type="ECO:0000256" key="1">
    <source>
        <dbReference type="ARBA" id="ARBA00006586"/>
    </source>
</evidence>
<reference evidence="2" key="1">
    <citation type="submission" date="2021-04" db="EMBL/GenBank/DDBJ databases">
        <title>Microbacterium tenobrionis sp. nov. and Microbacterium allomyrinae sp. nov., isolated from larvae of Tenobrio molitor and Allomyrina dichotoma, respectively.</title>
        <authorList>
            <person name="Lee S.D."/>
        </authorList>
    </citation>
    <scope>NUCLEOTIDE SEQUENCE</scope>
    <source>
        <strain evidence="2">BWT-G7</strain>
    </source>
</reference>
<dbReference type="Pfam" id="PF01804">
    <property type="entry name" value="Penicil_amidase"/>
    <property type="match status" value="2"/>
</dbReference>
<dbReference type="InterPro" id="IPR002692">
    <property type="entry name" value="S45"/>
</dbReference>
<sequence length="622" mass="67179">MSVQIGEVMGATTVIVRRDERGTPIIEAPHETAGAFGLGWTQADAGIADLLDQYRLVRAELPDAAPDAADRNANQRRWNVLESARQAYDELPEDRRAWYRAFIAGIRRWMADHPDAVPADPPPLEPALPIGVDITLMLYWGIADAIAVAVAEGLDVPPVPSELHRTPMLPGSNAWAIRPWRTADGSTVLVSDPHLPFGAPFGLFEATVHAGELSFTGFCFLGAAVPALGGNATLAWAVTTGGPRASDLYRVPDTSEAAVAINGLRSPIVSRRDGWAFAVCTPYAALAAETELQLFEMVRAVSVAEFERVLQRRAFPPQNLIVADSAGDVLYARTGRVPRRPEPGARVRELDEKWDGFLDVDELITVRNPAAGFLQNCNDAPDTVSSGVDLRAFSEDAFNDMPGRLGSRGRRSLDLFARGYALTVDEIIEWTAEALWPATPAWQSALADAAARHPERVAAWPRPIRSRLRRLLHFDGRAVADSRDALLWLRWHETLVTAVGTGVPQPEAAALLDAVERLADSGDRYGDLHTMTGLPGRAGAFMTTAGELEVPLRATYYRGGEAYAGGPALRVVAFGSDGMRGWSASLPRDAEAFVTGTVHRTPWSAADAPVVAEFDLALAEVG</sequence>
<dbReference type="Gene3D" id="3.60.20.10">
    <property type="entry name" value="Glutamine Phosphoribosylpyrophosphate, subunit 1, domain 1"/>
    <property type="match status" value="2"/>
</dbReference>
<dbReference type="InterPro" id="IPR029055">
    <property type="entry name" value="Ntn_hydrolases_N"/>
</dbReference>
<dbReference type="Gene3D" id="1.10.439.10">
    <property type="entry name" value="Penicillin Amidohydrolase, domain 1"/>
    <property type="match status" value="1"/>
</dbReference>
<dbReference type="AlphaFoldDB" id="A0A9X1LU59"/>
<comment type="caution">
    <text evidence="2">The sequence shown here is derived from an EMBL/GenBank/DDBJ whole genome shotgun (WGS) entry which is preliminary data.</text>
</comment>
<organism evidence="2 3">
    <name type="scientific">Microbacterium allomyrinae</name>
    <dbReference type="NCBI Taxonomy" id="2830666"/>
    <lineage>
        <taxon>Bacteria</taxon>
        <taxon>Bacillati</taxon>
        <taxon>Actinomycetota</taxon>
        <taxon>Actinomycetes</taxon>
        <taxon>Micrococcales</taxon>
        <taxon>Microbacteriaceae</taxon>
        <taxon>Microbacterium</taxon>
    </lineage>
</organism>
<evidence type="ECO:0000313" key="2">
    <source>
        <dbReference type="EMBL" id="MCC2031580.1"/>
    </source>
</evidence>
<dbReference type="PANTHER" id="PTHR34218:SF4">
    <property type="entry name" value="ACYL-HOMOSERINE LACTONE ACYLASE QUIP"/>
    <property type="match status" value="1"/>
</dbReference>
<keyword evidence="3" id="KW-1185">Reference proteome</keyword>
<dbReference type="SUPFAM" id="SSF56235">
    <property type="entry name" value="N-terminal nucleophile aminohydrolases (Ntn hydrolases)"/>
    <property type="match status" value="1"/>
</dbReference>
<dbReference type="GO" id="GO:0016811">
    <property type="term" value="F:hydrolase activity, acting on carbon-nitrogen (but not peptide) bonds, in linear amides"/>
    <property type="evidence" value="ECO:0007669"/>
    <property type="project" value="InterPro"/>
</dbReference>
<dbReference type="EMBL" id="JAGTTN010000001">
    <property type="protein sequence ID" value="MCC2031580.1"/>
    <property type="molecule type" value="Genomic_DNA"/>
</dbReference>
<protein>
    <submittedName>
        <fullName evidence="2">Penicillin acylase family protein</fullName>
    </submittedName>
</protein>
<dbReference type="InterPro" id="IPR023343">
    <property type="entry name" value="Penicillin_amidase_dom1"/>
</dbReference>
<proteinExistence type="inferred from homology"/>
<name>A0A9X1LU59_9MICO</name>
<dbReference type="PANTHER" id="PTHR34218">
    <property type="entry name" value="PEPTIDASE S45 PENICILLIN AMIDASE"/>
    <property type="match status" value="1"/>
</dbReference>
<gene>
    <name evidence="2" type="ORF">KEC57_05205</name>
</gene>
<dbReference type="GO" id="GO:0017000">
    <property type="term" value="P:antibiotic biosynthetic process"/>
    <property type="evidence" value="ECO:0007669"/>
    <property type="project" value="InterPro"/>
</dbReference>
<dbReference type="RefSeq" id="WP_229383458.1">
    <property type="nucleotide sequence ID" value="NZ_JAGTTN010000001.1"/>
</dbReference>
<accession>A0A9X1LU59</accession>
<dbReference type="Proteomes" id="UP001139354">
    <property type="component" value="Unassembled WGS sequence"/>
</dbReference>
<comment type="similarity">
    <text evidence="1">Belongs to the peptidase S45 family.</text>
</comment>